<name>A0A653E1U4_9PSED</name>
<evidence type="ECO:0000259" key="1">
    <source>
        <dbReference type="Pfam" id="PF04773"/>
    </source>
</evidence>
<dbReference type="AlphaFoldDB" id="A0A653E1U4"/>
<feature type="domain" description="FecR protein" evidence="1">
    <location>
        <begin position="114"/>
        <end position="204"/>
    </location>
</feature>
<dbReference type="InterPro" id="IPR012373">
    <property type="entry name" value="Ferrdict_sens_TM"/>
</dbReference>
<organism evidence="3">
    <name type="scientific">Pseudomonas marincola</name>
    <dbReference type="NCBI Taxonomy" id="437900"/>
    <lineage>
        <taxon>Bacteria</taxon>
        <taxon>Pseudomonadati</taxon>
        <taxon>Pseudomonadota</taxon>
        <taxon>Gammaproteobacteria</taxon>
        <taxon>Pseudomonadales</taxon>
        <taxon>Pseudomonadaceae</taxon>
        <taxon>Pseudomonas</taxon>
    </lineage>
</organism>
<gene>
    <name evidence="3" type="ORF">PMYSY11_0977</name>
</gene>
<evidence type="ECO:0008006" key="4">
    <source>
        <dbReference type="Google" id="ProtNLM"/>
    </source>
</evidence>
<evidence type="ECO:0000259" key="2">
    <source>
        <dbReference type="Pfam" id="PF16220"/>
    </source>
</evidence>
<accession>A0A653E1U4</accession>
<dbReference type="PANTHER" id="PTHR30273:SF2">
    <property type="entry name" value="PROTEIN FECR"/>
    <property type="match status" value="1"/>
</dbReference>
<dbReference type="Pfam" id="PF04773">
    <property type="entry name" value="FecR"/>
    <property type="match status" value="1"/>
</dbReference>
<dbReference type="PIRSF" id="PIRSF018266">
    <property type="entry name" value="FecR"/>
    <property type="match status" value="1"/>
</dbReference>
<sequence>MTRVSRTALEQAIDWHLEFSSGELDIAQRSAFEVWRQADPEHEEAWVRLHQIEQDINRDSTPLVRATLLEGHVKAQKKSKTITVSALGLTLAVTLGLSVLNQQRPLTDYMADEITQSGEHRQLQLADQSTLTLNSRTAVDIKFTAKERRLVLLNGEILIETAHGDQRPFIVETAQGRLHALGTRFLVSEHANITRLTVLKSAVEVTPAAVLDNTIIEEGQQVVINAKGISSPTPAPLAADAWSHGMLLADNLRLSDLLDTLGEYRSGFLSVDPSIANLRISGSFPLFNTDLALAALPPSLPVQIEQHSKWWVKVVPAAPLPATQTRP</sequence>
<dbReference type="RefSeq" id="WP_150547716.1">
    <property type="nucleotide sequence ID" value="NZ_LR215729.2"/>
</dbReference>
<dbReference type="InterPro" id="IPR032623">
    <property type="entry name" value="FecR_N"/>
</dbReference>
<dbReference type="PANTHER" id="PTHR30273">
    <property type="entry name" value="PERIPLASMIC SIGNAL SENSOR AND SIGMA FACTOR ACTIVATOR FECR-RELATED"/>
    <property type="match status" value="1"/>
</dbReference>
<dbReference type="Gene3D" id="2.60.120.1440">
    <property type="match status" value="1"/>
</dbReference>
<feature type="domain" description="FecR N-terminal" evidence="2">
    <location>
        <begin position="10"/>
        <end position="51"/>
    </location>
</feature>
<evidence type="ECO:0000313" key="3">
    <source>
        <dbReference type="EMBL" id="VEV96024.1"/>
    </source>
</evidence>
<dbReference type="GO" id="GO:0016989">
    <property type="term" value="F:sigma factor antagonist activity"/>
    <property type="evidence" value="ECO:0007669"/>
    <property type="project" value="TreeGrafter"/>
</dbReference>
<protein>
    <recommendedName>
        <fullName evidence="4">FecR family protein</fullName>
    </recommendedName>
</protein>
<dbReference type="EMBL" id="LR215729">
    <property type="protein sequence ID" value="VEV96024.1"/>
    <property type="molecule type" value="Genomic_DNA"/>
</dbReference>
<dbReference type="InterPro" id="IPR006860">
    <property type="entry name" value="FecR"/>
</dbReference>
<dbReference type="Pfam" id="PF16220">
    <property type="entry name" value="DUF4880"/>
    <property type="match status" value="1"/>
</dbReference>
<reference evidence="3" key="1">
    <citation type="submission" date="2019-02" db="EMBL/GenBank/DDBJ databases">
        <authorList>
            <consortium name="Genoscope - CEA"/>
            <person name="William W."/>
        </authorList>
    </citation>
    <scope>NUCLEOTIDE SEQUENCE [LARGE SCALE GENOMIC DNA]</scope>
    <source>
        <strain evidence="3">YSy11</strain>
    </source>
</reference>
<proteinExistence type="predicted"/>